<dbReference type="RefSeq" id="WP_090285008.1">
    <property type="nucleotide sequence ID" value="NZ_FMWO01000040.1"/>
</dbReference>
<evidence type="ECO:0000313" key="1">
    <source>
        <dbReference type="EMBL" id="SCZ85050.1"/>
    </source>
</evidence>
<protein>
    <submittedName>
        <fullName evidence="1">Uncharacterized protein</fullName>
    </submittedName>
</protein>
<sequence length="90" mass="10520">MAGNGDIVISNGTDTRIVAIDDASQVTFDELGGLHGEIDRWEEKYWKTRENGLKRKRSKQHSTIFFDVWSRVRKLVLYLSSKRLYRYLSP</sequence>
<dbReference type="OrthoDB" id="8550224at2"/>
<gene>
    <name evidence="1" type="ORF">NSMM_330070</name>
</gene>
<dbReference type="EMBL" id="FMWO01000040">
    <property type="protein sequence ID" value="SCZ85050.1"/>
    <property type="molecule type" value="Genomic_DNA"/>
</dbReference>
<reference evidence="1 2" key="1">
    <citation type="submission" date="2016-10" db="EMBL/GenBank/DDBJ databases">
        <authorList>
            <person name="de Groot N.N."/>
        </authorList>
    </citation>
    <scope>NUCLEOTIDE SEQUENCE [LARGE SCALE GENOMIC DNA]</scope>
    <source>
        <strain evidence="1">1</strain>
    </source>
</reference>
<name>A0A1G5SDW7_9PROT</name>
<organism evidence="1 2">
    <name type="scientific">Nitrosomonas mobilis</name>
    <dbReference type="NCBI Taxonomy" id="51642"/>
    <lineage>
        <taxon>Bacteria</taxon>
        <taxon>Pseudomonadati</taxon>
        <taxon>Pseudomonadota</taxon>
        <taxon>Betaproteobacteria</taxon>
        <taxon>Nitrosomonadales</taxon>
        <taxon>Nitrosomonadaceae</taxon>
        <taxon>Nitrosomonas</taxon>
    </lineage>
</organism>
<accession>A0A1G5SDW7</accession>
<evidence type="ECO:0000313" key="2">
    <source>
        <dbReference type="Proteomes" id="UP000198729"/>
    </source>
</evidence>
<proteinExistence type="predicted"/>
<dbReference type="AlphaFoldDB" id="A0A1G5SDW7"/>
<dbReference type="Proteomes" id="UP000198729">
    <property type="component" value="Unassembled WGS sequence"/>
</dbReference>
<keyword evidence="2" id="KW-1185">Reference proteome</keyword>